<reference evidence="3" key="1">
    <citation type="submission" date="2020-03" db="EMBL/GenBank/DDBJ databases">
        <title>The deep terrestrial virosphere.</title>
        <authorList>
            <person name="Holmfeldt K."/>
            <person name="Nilsson E."/>
            <person name="Simone D."/>
            <person name="Lopez-Fernandez M."/>
            <person name="Wu X."/>
            <person name="de Brujin I."/>
            <person name="Lundin D."/>
            <person name="Andersson A."/>
            <person name="Bertilsson S."/>
            <person name="Dopson M."/>
        </authorList>
    </citation>
    <scope>NUCLEOTIDE SEQUENCE</scope>
    <source>
        <strain evidence="4">MM415A02562</strain>
        <strain evidence="3">MM415B01538</strain>
    </source>
</reference>
<feature type="region of interest" description="Disordered" evidence="2">
    <location>
        <begin position="121"/>
        <end position="159"/>
    </location>
</feature>
<dbReference type="AlphaFoldDB" id="A0A6M3IJT0"/>
<evidence type="ECO:0000256" key="1">
    <source>
        <dbReference type="SAM" id="Coils"/>
    </source>
</evidence>
<feature type="region of interest" description="Disordered" evidence="2">
    <location>
        <begin position="305"/>
        <end position="365"/>
    </location>
</feature>
<dbReference type="EMBL" id="MT141988">
    <property type="protein sequence ID" value="QJA72917.1"/>
    <property type="molecule type" value="Genomic_DNA"/>
</dbReference>
<feature type="compositionally biased region" description="Low complexity" evidence="2">
    <location>
        <begin position="130"/>
        <end position="148"/>
    </location>
</feature>
<evidence type="ECO:0000313" key="3">
    <source>
        <dbReference type="EMBL" id="QJA57900.1"/>
    </source>
</evidence>
<feature type="coiled-coil region" evidence="1">
    <location>
        <begin position="89"/>
        <end position="119"/>
    </location>
</feature>
<keyword evidence="1" id="KW-0175">Coiled coil</keyword>
<organism evidence="3">
    <name type="scientific">viral metagenome</name>
    <dbReference type="NCBI Taxonomy" id="1070528"/>
    <lineage>
        <taxon>unclassified sequences</taxon>
        <taxon>metagenomes</taxon>
        <taxon>organismal metagenomes</taxon>
    </lineage>
</organism>
<feature type="compositionally biased region" description="Polar residues" evidence="2">
    <location>
        <begin position="307"/>
        <end position="323"/>
    </location>
</feature>
<dbReference type="EMBL" id="MT141298">
    <property type="protein sequence ID" value="QJA57900.1"/>
    <property type="molecule type" value="Genomic_DNA"/>
</dbReference>
<accession>A0A6M3IJT0</accession>
<feature type="region of interest" description="Disordered" evidence="2">
    <location>
        <begin position="33"/>
        <end position="74"/>
    </location>
</feature>
<protein>
    <submittedName>
        <fullName evidence="3">Uncharacterized protein</fullName>
    </submittedName>
</protein>
<feature type="compositionally biased region" description="Polar residues" evidence="2">
    <location>
        <begin position="43"/>
        <end position="53"/>
    </location>
</feature>
<gene>
    <name evidence="4" type="ORF">MM415A02562_0004</name>
    <name evidence="3" type="ORF">MM415B01538_0007</name>
</gene>
<evidence type="ECO:0000313" key="4">
    <source>
        <dbReference type="EMBL" id="QJA72917.1"/>
    </source>
</evidence>
<name>A0A6M3IJT0_9ZZZZ</name>
<evidence type="ECO:0000256" key="2">
    <source>
        <dbReference type="SAM" id="MobiDB-lite"/>
    </source>
</evidence>
<proteinExistence type="predicted"/>
<sequence>MANEKDRSIEQLKEKVHSGLELLSDEDLAMLFQDAEQVAQADPTEQQRNTEPSNAPAPVEPAPPVGETAKGQANLMNLMPEKFKDKDEAASLQKMLKAMQEQESELTRKSQELSQLQNVVQELSRPTEIPRYQPAPQPQRQAPEAQPQGVTVPEVDDLSFLDSPVTNSRAIAEAVARQVAEEVARRISTEHIRDYDTFSMRRSTFERFRSEHLDFDNLKAEFSEACRLHPEWDNDINGLPRLYELAKTLATARRSGQPSTIGGQNMQNIDVEKLKAEIRAEVEASSFDKAKQAIKEEITKRKAASGILSTNSSTTPQDRSAPSTKKVPLTREEQIMQDMIESGPKTIDILSPWNPSLSVERASSR</sequence>